<evidence type="ECO:0000313" key="2">
    <source>
        <dbReference type="Proteomes" id="UP000634043"/>
    </source>
</evidence>
<dbReference type="EMBL" id="BMFP01000002">
    <property type="protein sequence ID" value="GGG08983.1"/>
    <property type="molecule type" value="Genomic_DNA"/>
</dbReference>
<proteinExistence type="predicted"/>
<accession>A0ABQ1W0T2</accession>
<organism evidence="1 2">
    <name type="scientific">Pontibacter amylolyticus</name>
    <dbReference type="NCBI Taxonomy" id="1424080"/>
    <lineage>
        <taxon>Bacteria</taxon>
        <taxon>Pseudomonadati</taxon>
        <taxon>Bacteroidota</taxon>
        <taxon>Cytophagia</taxon>
        <taxon>Cytophagales</taxon>
        <taxon>Hymenobacteraceae</taxon>
        <taxon>Pontibacter</taxon>
    </lineage>
</organism>
<evidence type="ECO:0000313" key="1">
    <source>
        <dbReference type="EMBL" id="GGG08983.1"/>
    </source>
</evidence>
<protein>
    <submittedName>
        <fullName evidence="1">Uncharacterized protein</fullName>
    </submittedName>
</protein>
<reference evidence="2" key="1">
    <citation type="journal article" date="2019" name="Int. J. Syst. Evol. Microbiol.">
        <title>The Global Catalogue of Microorganisms (GCM) 10K type strain sequencing project: providing services to taxonomists for standard genome sequencing and annotation.</title>
        <authorList>
            <consortium name="The Broad Institute Genomics Platform"/>
            <consortium name="The Broad Institute Genome Sequencing Center for Infectious Disease"/>
            <person name="Wu L."/>
            <person name="Ma J."/>
        </authorList>
    </citation>
    <scope>NUCLEOTIDE SEQUENCE [LARGE SCALE GENOMIC DNA]</scope>
    <source>
        <strain evidence="2">CGMCC 1.12749</strain>
    </source>
</reference>
<keyword evidence="2" id="KW-1185">Reference proteome</keyword>
<name>A0ABQ1W0T2_9BACT</name>
<dbReference type="Proteomes" id="UP000634043">
    <property type="component" value="Unassembled WGS sequence"/>
</dbReference>
<gene>
    <name evidence="1" type="ORF">GCM10011323_11930</name>
</gene>
<sequence length="52" mass="5575">MRQVHLLVGELALHLGGGCFSNLLLLGEGRQAKAGSYCQKQASCVFVEAIKE</sequence>
<comment type="caution">
    <text evidence="1">The sequence shown here is derived from an EMBL/GenBank/DDBJ whole genome shotgun (WGS) entry which is preliminary data.</text>
</comment>